<dbReference type="EMBL" id="CP132508">
    <property type="protein sequence ID" value="WPD18716.1"/>
    <property type="molecule type" value="Genomic_DNA"/>
</dbReference>
<organism evidence="2 3">
    <name type="scientific">Thermaerobacter composti</name>
    <dbReference type="NCBI Taxonomy" id="554949"/>
    <lineage>
        <taxon>Bacteria</taxon>
        <taxon>Bacillati</taxon>
        <taxon>Bacillota</taxon>
        <taxon>Clostridia</taxon>
        <taxon>Eubacteriales</taxon>
        <taxon>Clostridiales Family XVII. Incertae Sedis</taxon>
        <taxon>Thermaerobacter</taxon>
    </lineage>
</organism>
<sequence>MTSDHETAGLAVLGRGNGYENDPDRPCPPTARPMTTPAGQGFCAMAAGTSHTAVAVPLLASGPGAPAVHGLLDNTDIARLIVQAFGWDEPARHRSAR</sequence>
<gene>
    <name evidence="2" type="ORF">Q5761_10170</name>
</gene>
<reference evidence="2 3" key="1">
    <citation type="submission" date="2023-08" db="EMBL/GenBank/DDBJ databases">
        <title>Genome sequence of Thermaerobacter compostii strain Ins1, a spore-forming filamentous bacterium isolated from a deep geothermal reservoir.</title>
        <authorList>
            <person name="Bregnard D."/>
            <person name="Gonzalez D."/>
            <person name="Junier P."/>
        </authorList>
    </citation>
    <scope>NUCLEOTIDE SEQUENCE [LARGE SCALE GENOMIC DNA]</scope>
    <source>
        <strain evidence="2 3">Ins1</strain>
    </source>
</reference>
<proteinExistence type="predicted"/>
<accession>A0ABZ0QML4</accession>
<protein>
    <submittedName>
        <fullName evidence="2">Uncharacterized protein</fullName>
    </submittedName>
</protein>
<evidence type="ECO:0000313" key="3">
    <source>
        <dbReference type="Proteomes" id="UP001304683"/>
    </source>
</evidence>
<evidence type="ECO:0000256" key="1">
    <source>
        <dbReference type="SAM" id="MobiDB-lite"/>
    </source>
</evidence>
<keyword evidence="3" id="KW-1185">Reference proteome</keyword>
<dbReference type="SUPFAM" id="SSF53649">
    <property type="entry name" value="Alkaline phosphatase-like"/>
    <property type="match status" value="1"/>
</dbReference>
<name>A0ABZ0QML4_9FIRM</name>
<dbReference type="Gene3D" id="3.40.720.10">
    <property type="entry name" value="Alkaline Phosphatase, subunit A"/>
    <property type="match status" value="1"/>
</dbReference>
<feature type="region of interest" description="Disordered" evidence="1">
    <location>
        <begin position="1"/>
        <end position="39"/>
    </location>
</feature>
<evidence type="ECO:0000313" key="2">
    <source>
        <dbReference type="EMBL" id="WPD18716.1"/>
    </source>
</evidence>
<dbReference type="Proteomes" id="UP001304683">
    <property type="component" value="Chromosome"/>
</dbReference>
<dbReference type="InterPro" id="IPR017850">
    <property type="entry name" value="Alkaline_phosphatase_core_sf"/>
</dbReference>
<dbReference type="RefSeq" id="WP_318750517.1">
    <property type="nucleotide sequence ID" value="NZ_CP132508.1"/>
</dbReference>